<name>A0A0R0LYH2_9MICR</name>
<keyword evidence="4" id="KW-1185">Reference proteome</keyword>
<dbReference type="EMBL" id="LGUB01000086">
    <property type="protein sequence ID" value="KRH94370.1"/>
    <property type="molecule type" value="Genomic_DNA"/>
</dbReference>
<comment type="caution">
    <text evidence="3">The sequence shown here is derived from an EMBL/GenBank/DDBJ whole genome shotgun (WGS) entry which is preliminary data.</text>
</comment>
<dbReference type="VEuPathDB" id="MicrosporidiaDB:M153_2810009794"/>
<sequence>MFFFYLLQFFCADNQETKNPINNDETQELTQLIQKMRKLKERFIDSRQKTIELTRLWKENSANKEFLKKFEEAAEELTAASDQLSEIREQIHNFFEDDDPNSSNPIKSDDQQ</sequence>
<protein>
    <submittedName>
        <fullName evidence="3">Uncharacterized protein</fullName>
    </submittedName>
</protein>
<accession>A0A0R0LYH2</accession>
<feature type="region of interest" description="Disordered" evidence="2">
    <location>
        <begin position="92"/>
        <end position="112"/>
    </location>
</feature>
<proteinExistence type="predicted"/>
<feature type="coiled-coil region" evidence="1">
    <location>
        <begin position="22"/>
        <end position="90"/>
    </location>
</feature>
<evidence type="ECO:0000313" key="3">
    <source>
        <dbReference type="EMBL" id="KRH94370.1"/>
    </source>
</evidence>
<organism evidence="3 4">
    <name type="scientific">Pseudoloma neurophilia</name>
    <dbReference type="NCBI Taxonomy" id="146866"/>
    <lineage>
        <taxon>Eukaryota</taxon>
        <taxon>Fungi</taxon>
        <taxon>Fungi incertae sedis</taxon>
        <taxon>Microsporidia</taxon>
        <taxon>Pseudoloma</taxon>
    </lineage>
</organism>
<dbReference type="Proteomes" id="UP000051530">
    <property type="component" value="Unassembled WGS sequence"/>
</dbReference>
<reference evidence="3 4" key="1">
    <citation type="submission" date="2015-07" db="EMBL/GenBank/DDBJ databases">
        <title>The genome of Pseudoloma neurophilia, a relevant intracellular parasite of the zebrafish.</title>
        <authorList>
            <person name="Ndikumana S."/>
            <person name="Pelin A."/>
            <person name="Sanders J."/>
            <person name="Corradi N."/>
        </authorList>
    </citation>
    <scope>NUCLEOTIDE SEQUENCE [LARGE SCALE GENOMIC DNA]</scope>
    <source>
        <strain evidence="3 4">MK1</strain>
    </source>
</reference>
<evidence type="ECO:0000313" key="4">
    <source>
        <dbReference type="Proteomes" id="UP000051530"/>
    </source>
</evidence>
<keyword evidence="1" id="KW-0175">Coiled coil</keyword>
<dbReference type="AlphaFoldDB" id="A0A0R0LYH2"/>
<evidence type="ECO:0000256" key="1">
    <source>
        <dbReference type="SAM" id="Coils"/>
    </source>
</evidence>
<evidence type="ECO:0000256" key="2">
    <source>
        <dbReference type="SAM" id="MobiDB-lite"/>
    </source>
</evidence>
<gene>
    <name evidence="3" type="ORF">M153_2810009794</name>
</gene>